<keyword evidence="2" id="KW-1185">Reference proteome</keyword>
<sequence>MQSSADALALIRKKVRLTDDANPNDALKIDIENVVQVNLAPSSPDHILMVAELHEFSGRINEEVMRSMLHANAFGESTGPARLSIEADNRPTLSLELPVINQTEDKLLKKVIEFMNYAAYWQSIGTDMLVAAASGRKPEPEPVNEWDDVMLVRI</sequence>
<dbReference type="InterPro" id="IPR010261">
    <property type="entry name" value="Tir_chaperone"/>
</dbReference>
<evidence type="ECO:0000313" key="1">
    <source>
        <dbReference type="EMBL" id="MDO6966448.1"/>
    </source>
</evidence>
<comment type="caution">
    <text evidence="1">The sequence shown here is derived from an EMBL/GenBank/DDBJ whole genome shotgun (WGS) entry which is preliminary data.</text>
</comment>
<dbReference type="SUPFAM" id="SSF69635">
    <property type="entry name" value="Type III secretory system chaperone-like"/>
    <property type="match status" value="1"/>
</dbReference>
<dbReference type="RefSeq" id="WP_304378376.1">
    <property type="nucleotide sequence ID" value="NZ_JAUOZU010000018.1"/>
</dbReference>
<name>A0ABT8YRU6_9HYPH</name>
<dbReference type="Gene3D" id="3.30.1460.10">
    <property type="match status" value="1"/>
</dbReference>
<reference evidence="1" key="1">
    <citation type="journal article" date="2015" name="Int. J. Syst. Evol. Microbiol.">
        <title>Rhizobium alvei sp. nov., isolated from a freshwater river.</title>
        <authorList>
            <person name="Sheu S.Y."/>
            <person name="Huang H.W."/>
            <person name="Young C.C."/>
            <person name="Chen W.M."/>
        </authorList>
    </citation>
    <scope>NUCLEOTIDE SEQUENCE</scope>
    <source>
        <strain evidence="1">TNR-22</strain>
    </source>
</reference>
<protein>
    <submittedName>
        <fullName evidence="1">Type III secretion system chaperone</fullName>
    </submittedName>
</protein>
<organism evidence="1 2">
    <name type="scientific">Rhizobium alvei</name>
    <dbReference type="NCBI Taxonomy" id="1132659"/>
    <lineage>
        <taxon>Bacteria</taxon>
        <taxon>Pseudomonadati</taxon>
        <taxon>Pseudomonadota</taxon>
        <taxon>Alphaproteobacteria</taxon>
        <taxon>Hyphomicrobiales</taxon>
        <taxon>Rhizobiaceae</taxon>
        <taxon>Rhizobium/Agrobacterium group</taxon>
        <taxon>Rhizobium</taxon>
    </lineage>
</organism>
<accession>A0ABT8YRU6</accession>
<gene>
    <name evidence="1" type="ORF">Q4481_21045</name>
</gene>
<dbReference type="EMBL" id="JAUOZU010000018">
    <property type="protein sequence ID" value="MDO6966448.1"/>
    <property type="molecule type" value="Genomic_DNA"/>
</dbReference>
<dbReference type="Proteomes" id="UP001174932">
    <property type="component" value="Unassembled WGS sequence"/>
</dbReference>
<evidence type="ECO:0000313" key="2">
    <source>
        <dbReference type="Proteomes" id="UP001174932"/>
    </source>
</evidence>
<reference evidence="1" key="2">
    <citation type="submission" date="2023-07" db="EMBL/GenBank/DDBJ databases">
        <authorList>
            <person name="Shen H."/>
        </authorList>
    </citation>
    <scope>NUCLEOTIDE SEQUENCE</scope>
    <source>
        <strain evidence="1">TNR-22</strain>
    </source>
</reference>
<proteinExistence type="predicted"/>
<dbReference type="Pfam" id="PF05932">
    <property type="entry name" value="CesT"/>
    <property type="match status" value="1"/>
</dbReference>
<dbReference type="CDD" id="cd16364">
    <property type="entry name" value="T3SC_I-like"/>
    <property type="match status" value="1"/>
</dbReference>